<dbReference type="Proteomes" id="UP000198324">
    <property type="component" value="Unassembled WGS sequence"/>
</dbReference>
<dbReference type="GO" id="GO:0016740">
    <property type="term" value="F:transferase activity"/>
    <property type="evidence" value="ECO:0007669"/>
    <property type="project" value="UniProtKB-KW"/>
</dbReference>
<dbReference type="Gene3D" id="3.40.50.2000">
    <property type="entry name" value="Glycogen Phosphorylase B"/>
    <property type="match status" value="1"/>
</dbReference>
<dbReference type="Pfam" id="PF13524">
    <property type="entry name" value="Glyco_trans_1_2"/>
    <property type="match status" value="1"/>
</dbReference>
<evidence type="ECO:0000259" key="1">
    <source>
        <dbReference type="Pfam" id="PF13524"/>
    </source>
</evidence>
<evidence type="ECO:0000313" key="2">
    <source>
        <dbReference type="EMBL" id="SNR90005.1"/>
    </source>
</evidence>
<evidence type="ECO:0000313" key="3">
    <source>
        <dbReference type="Proteomes" id="UP000198324"/>
    </source>
</evidence>
<keyword evidence="3" id="KW-1185">Reference proteome</keyword>
<sequence>MNQPLRVCLVHPSGPLPQALRELGCEVLVLAPELSGVFDVSEELSRRGFEPDILLQFERLGPRLLLAGLEEVTAVRMFWALDPHLNAFWQAPYVRLFDVAFSTQSRWARQLADCGAPPPLHLPWHAQNRPFVPFDQRPRLSGFVGRLGPTRSARTWLAALMRQVAPDDFELADGLDVDAMLDFYCQTRVVPNESITGEVNLRLFEAAGCGCVVLAQDLGPEQEALFAPGREMLVCGDALELADALRLLAARPRLAEAMGRAAWERAQADHMPTARAQAVLNAARAATRRGATARDAGLWLALAAARLCEAGRMDAGAAAGLADMAPEALDACDAQALVLDARLRLARLHDDEEGVGALLRRIEADQERLFQPMSAGAPRLACTCSMLCLGLGAAAPGQPDTERALRFGRLAGIPSSEPAPGDPEAGRIRALLDWAARLQALGVPPRGGFGFDPARHVPASAAECLYAVLHRAPGNTEALRALDALLSAEPGAEALRVGLLSDLSLREPQDWRVNLALGLASLRCFRPGPGLEELRLALHTAAQAGHGAVCEQALAQADPQGRIRRALSGECFRPDGAARA</sequence>
<protein>
    <submittedName>
        <fullName evidence="2">Glycosyl transferases group 1</fullName>
    </submittedName>
</protein>
<organism evidence="2 3">
    <name type="scientific">Humidesulfovibrio mexicanus</name>
    <dbReference type="NCBI Taxonomy" id="147047"/>
    <lineage>
        <taxon>Bacteria</taxon>
        <taxon>Pseudomonadati</taxon>
        <taxon>Thermodesulfobacteriota</taxon>
        <taxon>Desulfovibrionia</taxon>
        <taxon>Desulfovibrionales</taxon>
        <taxon>Desulfovibrionaceae</taxon>
        <taxon>Humidesulfovibrio</taxon>
    </lineage>
</organism>
<dbReference type="RefSeq" id="WP_179216954.1">
    <property type="nucleotide sequence ID" value="NZ_FZOC01000003.1"/>
</dbReference>
<gene>
    <name evidence="2" type="ORF">SAMN04488503_1796</name>
</gene>
<name>A0A239A2Z1_9BACT</name>
<dbReference type="EMBL" id="FZOC01000003">
    <property type="protein sequence ID" value="SNR90005.1"/>
    <property type="molecule type" value="Genomic_DNA"/>
</dbReference>
<dbReference type="SUPFAM" id="SSF53756">
    <property type="entry name" value="UDP-Glycosyltransferase/glycogen phosphorylase"/>
    <property type="match status" value="1"/>
</dbReference>
<dbReference type="InterPro" id="IPR055259">
    <property type="entry name" value="YkvP/CgeB_Glyco_trans-like"/>
</dbReference>
<reference evidence="2 3" key="1">
    <citation type="submission" date="2017-06" db="EMBL/GenBank/DDBJ databases">
        <authorList>
            <person name="Kim H.J."/>
            <person name="Triplett B.A."/>
        </authorList>
    </citation>
    <scope>NUCLEOTIDE SEQUENCE [LARGE SCALE GENOMIC DNA]</scope>
    <source>
        <strain evidence="2 3">DSM 13116</strain>
    </source>
</reference>
<proteinExistence type="predicted"/>
<feature type="domain" description="Spore protein YkvP/CgeB glycosyl transferase-like" evidence="1">
    <location>
        <begin position="175"/>
        <end position="280"/>
    </location>
</feature>
<dbReference type="AlphaFoldDB" id="A0A239A2Z1"/>
<accession>A0A239A2Z1</accession>
<keyword evidence="2" id="KW-0808">Transferase</keyword>